<accession>A0ABW5ZIU9</accession>
<evidence type="ECO:0000313" key="10">
    <source>
        <dbReference type="EMBL" id="MFD2912772.1"/>
    </source>
</evidence>
<dbReference type="EC" id="1.1.1.17" evidence="2 7"/>
<keyword evidence="11" id="KW-1185">Reference proteome</keyword>
<dbReference type="PANTHER" id="PTHR30524">
    <property type="entry name" value="MANNITOL-1-PHOSPHATE 5-DEHYDROGENASE"/>
    <property type="match status" value="1"/>
</dbReference>
<evidence type="ECO:0000256" key="6">
    <source>
        <dbReference type="ARBA" id="ARBA00048615"/>
    </source>
</evidence>
<dbReference type="InterPro" id="IPR023028">
    <property type="entry name" value="Mannitol_1_phos_5_DH"/>
</dbReference>
<dbReference type="InterPro" id="IPR008927">
    <property type="entry name" value="6-PGluconate_DH-like_C_sf"/>
</dbReference>
<name>A0ABW5ZIU9_9BACL</name>
<feature type="domain" description="Mannitol dehydrogenase N-terminal" evidence="8">
    <location>
        <begin position="1"/>
        <end position="195"/>
    </location>
</feature>
<dbReference type="GO" id="GO:0008926">
    <property type="term" value="F:mannitol-1-phosphate 5-dehydrogenase activity"/>
    <property type="evidence" value="ECO:0007669"/>
    <property type="project" value="UniProtKB-EC"/>
</dbReference>
<protein>
    <recommendedName>
        <fullName evidence="3 7">Mannitol-1-phosphate 5-dehydrogenase</fullName>
        <ecNumber evidence="2 7">1.1.1.17</ecNumber>
    </recommendedName>
</protein>
<dbReference type="SUPFAM" id="SSF51735">
    <property type="entry name" value="NAD(P)-binding Rossmann-fold domains"/>
    <property type="match status" value="1"/>
</dbReference>
<evidence type="ECO:0000256" key="3">
    <source>
        <dbReference type="ARBA" id="ARBA00016219"/>
    </source>
</evidence>
<organism evidence="10 11">
    <name type="scientific">Jeotgalibacillus terrae</name>
    <dbReference type="NCBI Taxonomy" id="587735"/>
    <lineage>
        <taxon>Bacteria</taxon>
        <taxon>Bacillati</taxon>
        <taxon>Bacillota</taxon>
        <taxon>Bacilli</taxon>
        <taxon>Bacillales</taxon>
        <taxon>Caryophanaceae</taxon>
        <taxon>Jeotgalibacillus</taxon>
    </lineage>
</organism>
<dbReference type="PANTHER" id="PTHR30524:SF0">
    <property type="entry name" value="ALTRONATE OXIDOREDUCTASE-RELATED"/>
    <property type="match status" value="1"/>
</dbReference>
<dbReference type="Gene3D" id="3.40.50.720">
    <property type="entry name" value="NAD(P)-binding Rossmann-like Domain"/>
    <property type="match status" value="1"/>
</dbReference>
<comment type="catalytic activity">
    <reaction evidence="6 7">
        <text>D-mannitol 1-phosphate + NAD(+) = beta-D-fructose 6-phosphate + NADH + H(+)</text>
        <dbReference type="Rhea" id="RHEA:19661"/>
        <dbReference type="ChEBI" id="CHEBI:15378"/>
        <dbReference type="ChEBI" id="CHEBI:57540"/>
        <dbReference type="ChEBI" id="CHEBI:57634"/>
        <dbReference type="ChEBI" id="CHEBI:57945"/>
        <dbReference type="ChEBI" id="CHEBI:61381"/>
        <dbReference type="EC" id="1.1.1.17"/>
    </reaction>
</comment>
<comment type="similarity">
    <text evidence="1 7">Belongs to the mannitol dehydrogenase family.</text>
</comment>
<evidence type="ECO:0000256" key="1">
    <source>
        <dbReference type="ARBA" id="ARBA00006541"/>
    </source>
</evidence>
<dbReference type="Gene3D" id="1.10.1040.10">
    <property type="entry name" value="N-(1-d-carboxylethyl)-l-norvaline Dehydrogenase, domain 2"/>
    <property type="match status" value="1"/>
</dbReference>
<dbReference type="PRINTS" id="PR00084">
    <property type="entry name" value="MTLDHDRGNASE"/>
</dbReference>
<dbReference type="Pfam" id="PF08125">
    <property type="entry name" value="Mannitol_dh_C"/>
    <property type="match status" value="1"/>
</dbReference>
<evidence type="ECO:0000313" key="11">
    <source>
        <dbReference type="Proteomes" id="UP001597561"/>
    </source>
</evidence>
<dbReference type="Pfam" id="PF01232">
    <property type="entry name" value="Mannitol_dh"/>
    <property type="match status" value="1"/>
</dbReference>
<keyword evidence="4 7" id="KW-0560">Oxidoreductase</keyword>
<reference evidence="11" key="1">
    <citation type="journal article" date="2019" name="Int. J. Syst. Evol. Microbiol.">
        <title>The Global Catalogue of Microorganisms (GCM) 10K type strain sequencing project: providing services to taxonomists for standard genome sequencing and annotation.</title>
        <authorList>
            <consortium name="The Broad Institute Genomics Platform"/>
            <consortium name="The Broad Institute Genome Sequencing Center for Infectious Disease"/>
            <person name="Wu L."/>
            <person name="Ma J."/>
        </authorList>
    </citation>
    <scope>NUCLEOTIDE SEQUENCE [LARGE SCALE GENOMIC DNA]</scope>
    <source>
        <strain evidence="11">KCTC 13528</strain>
    </source>
</reference>
<evidence type="ECO:0000259" key="9">
    <source>
        <dbReference type="Pfam" id="PF08125"/>
    </source>
</evidence>
<dbReference type="InterPro" id="IPR000669">
    <property type="entry name" value="Mannitol_DH"/>
</dbReference>
<dbReference type="RefSeq" id="WP_204729786.1">
    <property type="nucleotide sequence ID" value="NZ_JAFBDK010000010.1"/>
</dbReference>
<dbReference type="NCBIfam" id="NF002652">
    <property type="entry name" value="PRK02318.2-5"/>
    <property type="match status" value="1"/>
</dbReference>
<comment type="caution">
    <text evidence="7">Lacks conserved residue(s) required for the propagation of feature annotation.</text>
</comment>
<gene>
    <name evidence="7" type="primary">mtlD</name>
    <name evidence="10" type="ORF">ACFS5P_12865</name>
</gene>
<evidence type="ECO:0000256" key="7">
    <source>
        <dbReference type="HAMAP-Rule" id="MF_00196"/>
    </source>
</evidence>
<dbReference type="InterPro" id="IPR036291">
    <property type="entry name" value="NAD(P)-bd_dom_sf"/>
</dbReference>
<evidence type="ECO:0000256" key="2">
    <source>
        <dbReference type="ARBA" id="ARBA00012939"/>
    </source>
</evidence>
<keyword evidence="5 7" id="KW-0520">NAD</keyword>
<evidence type="ECO:0000256" key="5">
    <source>
        <dbReference type="ARBA" id="ARBA00023027"/>
    </source>
</evidence>
<comment type="caution">
    <text evidence="10">The sequence shown here is derived from an EMBL/GenBank/DDBJ whole genome shotgun (WGS) entry which is preliminary data.</text>
</comment>
<evidence type="ECO:0000256" key="4">
    <source>
        <dbReference type="ARBA" id="ARBA00023002"/>
    </source>
</evidence>
<dbReference type="SUPFAM" id="SSF48179">
    <property type="entry name" value="6-phosphogluconate dehydrogenase C-terminal domain-like"/>
    <property type="match status" value="1"/>
</dbReference>
<dbReference type="NCBIfam" id="NF002647">
    <property type="entry name" value="PRK02318.1-3"/>
    <property type="match status" value="1"/>
</dbReference>
<proteinExistence type="inferred from homology"/>
<dbReference type="Proteomes" id="UP001597561">
    <property type="component" value="Unassembled WGS sequence"/>
</dbReference>
<dbReference type="EMBL" id="JBHUPG010000023">
    <property type="protein sequence ID" value="MFD2912772.1"/>
    <property type="molecule type" value="Genomic_DNA"/>
</dbReference>
<dbReference type="InterPro" id="IPR013118">
    <property type="entry name" value="Mannitol_DH_C"/>
</dbReference>
<dbReference type="InterPro" id="IPR013131">
    <property type="entry name" value="Mannitol_DH_N"/>
</dbReference>
<evidence type="ECO:0000259" key="8">
    <source>
        <dbReference type="Pfam" id="PF01232"/>
    </source>
</evidence>
<dbReference type="HAMAP" id="MF_00196">
    <property type="entry name" value="Mannitol_dehydrog"/>
    <property type="match status" value="1"/>
</dbReference>
<feature type="domain" description="Mannitol dehydrogenase C-terminal" evidence="9">
    <location>
        <begin position="204"/>
        <end position="379"/>
    </location>
</feature>
<sequence length="386" mass="42928">MQAVHFGAGNIGKGFIGYLLSKNGYDVCFVDVNQQMIDQINSRNSYDIELLSDDRRMETISPVSALNSMTQKDAVVDRIVNADIITMSVGVQNLSKVAGVLAEGLKKRAVENPKPLNVMANENAINASSTLKKEVAEYLTQEEMKELGAFIAFPNTAVDRLALSRQSKSVEIPIVEPFYEWVIDESEKVDDGLPKLQGVTYTQDLTPFIERKLYIVNMGHAAAAYLGYLKGCHTIRETLQYAELETLVKGAMKEAAGYIVQTFQADPEELDRFIEKTLGRFKNPHVDDDVKRVGRAPLRKLGLRERLVHPTVSLFEAGYSVEHLTTAIAAGFLFDTSEDEEAVELQNYIAENGIEKAIQNISSIKDQNLQSKILNKYNDLKASALN</sequence>
<dbReference type="InterPro" id="IPR013328">
    <property type="entry name" value="6PGD_dom2"/>
</dbReference>